<dbReference type="OrthoDB" id="5835829at2759"/>
<comment type="caution">
    <text evidence="5">The sequence shown here is derived from an EMBL/GenBank/DDBJ whole genome shotgun (WGS) entry which is preliminary data.</text>
</comment>
<dbReference type="PANTHER" id="PTHR48048">
    <property type="entry name" value="GLYCOSYLTRANSFERASE"/>
    <property type="match status" value="1"/>
</dbReference>
<name>S8DSR2_9LAMI</name>
<dbReference type="CDD" id="cd03784">
    <property type="entry name" value="GT1_Gtf-like"/>
    <property type="match status" value="1"/>
</dbReference>
<evidence type="ECO:0000313" key="5">
    <source>
        <dbReference type="EMBL" id="EPS66223.1"/>
    </source>
</evidence>
<dbReference type="InterPro" id="IPR050481">
    <property type="entry name" value="UDP-glycosyltransf_plant"/>
</dbReference>
<dbReference type="PANTHER" id="PTHR48048:SF45">
    <property type="entry name" value="GLYCOSYLTRANSFERASE"/>
    <property type="match status" value="1"/>
</dbReference>
<keyword evidence="2 3" id="KW-0808">Transferase</keyword>
<comment type="similarity">
    <text evidence="1 3">Belongs to the UDP-glycosyltransferase family.</text>
</comment>
<dbReference type="AlphaFoldDB" id="S8DSR2"/>
<evidence type="ECO:0000256" key="2">
    <source>
        <dbReference type="ARBA" id="ARBA00022679"/>
    </source>
</evidence>
<protein>
    <recommendedName>
        <fullName evidence="4">Glycosyltransferase</fullName>
        <ecNumber evidence="4">2.4.1.-</ecNumber>
    </recommendedName>
</protein>
<dbReference type="EMBL" id="AUSU01003795">
    <property type="protein sequence ID" value="EPS66223.1"/>
    <property type="molecule type" value="Genomic_DNA"/>
</dbReference>
<dbReference type="FunFam" id="3.40.50.2000:FF:000056">
    <property type="entry name" value="Glycosyltransferase"/>
    <property type="match status" value="1"/>
</dbReference>
<organism evidence="5 6">
    <name type="scientific">Genlisea aurea</name>
    <dbReference type="NCBI Taxonomy" id="192259"/>
    <lineage>
        <taxon>Eukaryota</taxon>
        <taxon>Viridiplantae</taxon>
        <taxon>Streptophyta</taxon>
        <taxon>Embryophyta</taxon>
        <taxon>Tracheophyta</taxon>
        <taxon>Spermatophyta</taxon>
        <taxon>Magnoliopsida</taxon>
        <taxon>eudicotyledons</taxon>
        <taxon>Gunneridae</taxon>
        <taxon>Pentapetalae</taxon>
        <taxon>asterids</taxon>
        <taxon>lamiids</taxon>
        <taxon>Lamiales</taxon>
        <taxon>Lentibulariaceae</taxon>
        <taxon>Genlisea</taxon>
    </lineage>
</organism>
<evidence type="ECO:0000256" key="3">
    <source>
        <dbReference type="RuleBase" id="RU003718"/>
    </source>
</evidence>
<evidence type="ECO:0000313" key="6">
    <source>
        <dbReference type="Proteomes" id="UP000015453"/>
    </source>
</evidence>
<dbReference type="Proteomes" id="UP000015453">
    <property type="component" value="Unassembled WGS sequence"/>
</dbReference>
<feature type="non-terminal residue" evidence="5">
    <location>
        <position position="467"/>
    </location>
</feature>
<dbReference type="SUPFAM" id="SSF53756">
    <property type="entry name" value="UDP-Glycosyltransferase/glycogen phosphorylase"/>
    <property type="match status" value="1"/>
</dbReference>
<sequence>MKKAELLFIPSPGLSHLVSAVESAKLLLRRDQRLSVVILTMKLAGDSAVDAYKNKIIPPPRRLRFIDLPTQEEIAPPNSSVFQYIESQMNPIKEIISDNASSLSGVVLDMFCTKFMPIADEFNLRSYVFFSSGACCLGMYLHLVALKFDFNQELSEYKRTPEIELSIPCFSNPVPAKVLPAVLIQGGYFSSLFMDYFRRLRDAAGILVNTFQELENAAIESMNSDGKLPKLYPIGPILNLENDEGNNRFGDVKKWLDDQPEKSVVFLCFGTMGSFQTPQVREIAAAQEKTGSRFLWSLRKPPEKGATPFPTEYQDYDEVLPEGFPERTEGIGKIIGWAPQTAILAHRSIGGFVSHCGWNSVLESVWFGVPVATFPLSAEQQANAFELVKELKMAEPIRIDYRHGENPPEIVTAAEIEIAVLRLMGTDGGGGGGGVRENVKEMQRKSRLAMAEGGSSYHAQTLFIQNL</sequence>
<reference evidence="5 6" key="1">
    <citation type="journal article" date="2013" name="BMC Genomics">
        <title>The miniature genome of a carnivorous plant Genlisea aurea contains a low number of genes and short non-coding sequences.</title>
        <authorList>
            <person name="Leushkin E.V."/>
            <person name="Sutormin R.A."/>
            <person name="Nabieva E.R."/>
            <person name="Penin A.A."/>
            <person name="Kondrashov A.S."/>
            <person name="Logacheva M.D."/>
        </authorList>
    </citation>
    <scope>NUCLEOTIDE SEQUENCE [LARGE SCALE GENOMIC DNA]</scope>
</reference>
<gene>
    <name evidence="5" type="ORF">M569_08556</name>
</gene>
<dbReference type="InterPro" id="IPR035595">
    <property type="entry name" value="UDP_glycos_trans_CS"/>
</dbReference>
<keyword evidence="6" id="KW-1185">Reference proteome</keyword>
<dbReference type="EC" id="2.4.1.-" evidence="4"/>
<evidence type="ECO:0000256" key="4">
    <source>
        <dbReference type="RuleBase" id="RU362057"/>
    </source>
</evidence>
<evidence type="ECO:0000256" key="1">
    <source>
        <dbReference type="ARBA" id="ARBA00009995"/>
    </source>
</evidence>
<dbReference type="Gene3D" id="3.40.50.2000">
    <property type="entry name" value="Glycogen Phosphorylase B"/>
    <property type="match status" value="2"/>
</dbReference>
<dbReference type="PROSITE" id="PS00375">
    <property type="entry name" value="UDPGT"/>
    <property type="match status" value="1"/>
</dbReference>
<keyword evidence="3" id="KW-0328">Glycosyltransferase</keyword>
<proteinExistence type="inferred from homology"/>
<dbReference type="InterPro" id="IPR002213">
    <property type="entry name" value="UDP_glucos_trans"/>
</dbReference>
<accession>S8DSR2</accession>
<dbReference type="Pfam" id="PF00201">
    <property type="entry name" value="UDPGT"/>
    <property type="match status" value="1"/>
</dbReference>
<dbReference type="GO" id="GO:0035251">
    <property type="term" value="F:UDP-glucosyltransferase activity"/>
    <property type="evidence" value="ECO:0007669"/>
    <property type="project" value="InterPro"/>
</dbReference>